<keyword evidence="3 7" id="KW-0812">Transmembrane</keyword>
<feature type="transmembrane region" description="Helical" evidence="7">
    <location>
        <begin position="6"/>
        <end position="28"/>
    </location>
</feature>
<feature type="transmembrane region" description="Helical" evidence="7">
    <location>
        <begin position="287"/>
        <end position="307"/>
    </location>
</feature>
<feature type="transmembrane region" description="Helical" evidence="7">
    <location>
        <begin position="373"/>
        <end position="392"/>
    </location>
</feature>
<evidence type="ECO:0000256" key="2">
    <source>
        <dbReference type="ARBA" id="ARBA00022448"/>
    </source>
</evidence>
<protein>
    <submittedName>
        <fullName evidence="9">Cation:proton antiporter</fullName>
    </submittedName>
</protein>
<keyword evidence="4 7" id="KW-1133">Transmembrane helix</keyword>
<dbReference type="Pfam" id="PF00999">
    <property type="entry name" value="Na_H_Exchanger"/>
    <property type="match status" value="1"/>
</dbReference>
<feature type="transmembrane region" description="Helical" evidence="7">
    <location>
        <begin position="66"/>
        <end position="86"/>
    </location>
</feature>
<dbReference type="InterPro" id="IPR050794">
    <property type="entry name" value="CPA2_transporter"/>
</dbReference>
<feature type="transmembrane region" description="Helical" evidence="7">
    <location>
        <begin position="193"/>
        <end position="212"/>
    </location>
</feature>
<evidence type="ECO:0000256" key="4">
    <source>
        <dbReference type="ARBA" id="ARBA00022989"/>
    </source>
</evidence>
<reference evidence="9 10" key="1">
    <citation type="submission" date="2021-01" db="EMBL/GenBank/DDBJ databases">
        <title>WGS of actinomycetes isolated from Thailand.</title>
        <authorList>
            <person name="Thawai C."/>
        </authorList>
    </citation>
    <scope>NUCLEOTIDE SEQUENCE [LARGE SCALE GENOMIC DNA]</scope>
    <source>
        <strain evidence="9 10">CA1R205</strain>
    </source>
</reference>
<dbReference type="PANTHER" id="PTHR32468:SF0">
    <property type="entry name" value="K(+)_H(+) ANTIPORTER 1"/>
    <property type="match status" value="1"/>
</dbReference>
<evidence type="ECO:0000256" key="5">
    <source>
        <dbReference type="ARBA" id="ARBA00023065"/>
    </source>
</evidence>
<name>A0ABS1NLT3_9ACTN</name>
<dbReference type="Gene3D" id="1.20.1530.20">
    <property type="match status" value="1"/>
</dbReference>
<gene>
    <name evidence="9" type="ORF">JK363_30325</name>
</gene>
<dbReference type="Proteomes" id="UP000634229">
    <property type="component" value="Unassembled WGS sequence"/>
</dbReference>
<dbReference type="InterPro" id="IPR006153">
    <property type="entry name" value="Cation/H_exchanger_TM"/>
</dbReference>
<feature type="transmembrane region" description="Helical" evidence="7">
    <location>
        <begin position="127"/>
        <end position="149"/>
    </location>
</feature>
<keyword evidence="10" id="KW-1185">Reference proteome</keyword>
<feature type="transmembrane region" description="Helical" evidence="7">
    <location>
        <begin position="35"/>
        <end position="54"/>
    </location>
</feature>
<organism evidence="9 10">
    <name type="scientific">Streptomyces coffeae</name>
    <dbReference type="NCBI Taxonomy" id="621382"/>
    <lineage>
        <taxon>Bacteria</taxon>
        <taxon>Bacillati</taxon>
        <taxon>Actinomycetota</taxon>
        <taxon>Actinomycetes</taxon>
        <taxon>Kitasatosporales</taxon>
        <taxon>Streptomycetaceae</taxon>
        <taxon>Streptomyces</taxon>
    </lineage>
</organism>
<keyword evidence="6 7" id="KW-0472">Membrane</keyword>
<evidence type="ECO:0000256" key="3">
    <source>
        <dbReference type="ARBA" id="ARBA00022692"/>
    </source>
</evidence>
<evidence type="ECO:0000256" key="1">
    <source>
        <dbReference type="ARBA" id="ARBA00004141"/>
    </source>
</evidence>
<dbReference type="PANTHER" id="PTHR32468">
    <property type="entry name" value="CATION/H + ANTIPORTER"/>
    <property type="match status" value="1"/>
</dbReference>
<dbReference type="InterPro" id="IPR038770">
    <property type="entry name" value="Na+/solute_symporter_sf"/>
</dbReference>
<sequence>MTSHQIQILFLDIAIVLIMARGLGYLATRINQPPVIGEILGGVLLGPTLLDGALSEALFPDEVRPMLAGVANLGVALFMFTVGLEIEGSTMRGNGRVAVAAAVGSTAVPFLLGIGLAFALLPRHDSANHGAFVVFIGLAVSVTAFPVLARILTDRGLSRTAVGGIALATAAFVDVAAWATLAGVNASVGADGRHWLVLFTLPYLACMLLVVRPLMRRFLVSSNTAAHAGPLKFAVVLIGALLSAAATEAMGMHHIFGGFLFGLVIPREGAQALRADIHDRTSHLTAILLPMYFVVAGFQVDLGGIGLSGLLDLSLILVVAVIGKFGGTYLGARSQKLHPRSAASLAALMNTRGLTELVILGVGLKLGLLDGQLYSLMVVMAMVTTVMTGPLLTRIQGARLHAAPDDSIARDHVGAASP</sequence>
<feature type="transmembrane region" description="Helical" evidence="7">
    <location>
        <begin position="161"/>
        <end position="181"/>
    </location>
</feature>
<dbReference type="EMBL" id="JAERRF010000023">
    <property type="protein sequence ID" value="MBL1100889.1"/>
    <property type="molecule type" value="Genomic_DNA"/>
</dbReference>
<keyword evidence="5" id="KW-0406">Ion transport</keyword>
<evidence type="ECO:0000256" key="7">
    <source>
        <dbReference type="SAM" id="Phobius"/>
    </source>
</evidence>
<comment type="caution">
    <text evidence="9">The sequence shown here is derived from an EMBL/GenBank/DDBJ whole genome shotgun (WGS) entry which is preliminary data.</text>
</comment>
<keyword evidence="2" id="KW-0813">Transport</keyword>
<proteinExistence type="predicted"/>
<evidence type="ECO:0000256" key="6">
    <source>
        <dbReference type="ARBA" id="ARBA00023136"/>
    </source>
</evidence>
<feature type="transmembrane region" description="Helical" evidence="7">
    <location>
        <begin position="313"/>
        <end position="332"/>
    </location>
</feature>
<evidence type="ECO:0000313" key="10">
    <source>
        <dbReference type="Proteomes" id="UP000634229"/>
    </source>
</evidence>
<feature type="transmembrane region" description="Helical" evidence="7">
    <location>
        <begin position="98"/>
        <end position="121"/>
    </location>
</feature>
<accession>A0ABS1NLT3</accession>
<evidence type="ECO:0000313" key="9">
    <source>
        <dbReference type="EMBL" id="MBL1100889.1"/>
    </source>
</evidence>
<feature type="domain" description="Cation/H+ exchanger transmembrane" evidence="8">
    <location>
        <begin position="22"/>
        <end position="393"/>
    </location>
</feature>
<comment type="subcellular location">
    <subcellularLocation>
        <location evidence="1">Membrane</location>
        <topology evidence="1">Multi-pass membrane protein</topology>
    </subcellularLocation>
</comment>
<evidence type="ECO:0000259" key="8">
    <source>
        <dbReference type="Pfam" id="PF00999"/>
    </source>
</evidence>